<feature type="compositionally biased region" description="Low complexity" evidence="1">
    <location>
        <begin position="183"/>
        <end position="196"/>
    </location>
</feature>
<protein>
    <submittedName>
        <fullName evidence="2">Uncharacterized protein</fullName>
    </submittedName>
</protein>
<dbReference type="AlphaFoldDB" id="A0A7S2P2C9"/>
<organism evidence="2">
    <name type="scientific">Leptocylindrus danicus</name>
    <dbReference type="NCBI Taxonomy" id="163516"/>
    <lineage>
        <taxon>Eukaryota</taxon>
        <taxon>Sar</taxon>
        <taxon>Stramenopiles</taxon>
        <taxon>Ochrophyta</taxon>
        <taxon>Bacillariophyta</taxon>
        <taxon>Coscinodiscophyceae</taxon>
        <taxon>Chaetocerotophycidae</taxon>
        <taxon>Leptocylindrales</taxon>
        <taxon>Leptocylindraceae</taxon>
        <taxon>Leptocylindrus</taxon>
    </lineage>
</organism>
<evidence type="ECO:0000256" key="1">
    <source>
        <dbReference type="SAM" id="MobiDB-lite"/>
    </source>
</evidence>
<sequence length="390" mass="42041">MHNPNQYHYKDEILSVSAARLGEETFQVRGFACRSNTHTPAPSSSNGISTSTNNDLLTVQQVMNFASNPALLSRWCAPIRNLTITKDSSSSSSSGTHTPSTSRFQNQQFMNQQQAHQQSPIPPPLHYNNNNNKNQYEYDGEWVEGDAALVNPGSKCGLYNVSSMVLQQLSDGFQKASRLLLPESTSSSTPLTATTRGSGDNAYMYSNPMQNSNLSQQQQQQQGNVTLFIERKRGQLAITMSPVGGCEVTYTLTFQQSSSSANTSTNNTSTTTATRIGVQIINTVRVDRSSVNCCYGAVVPRSVKEWVLPSMASHIQQGIDAMELLIQLVQQNANAGDVVNSSSGSFDNSPTLSGGGMYAGVLGTLSNAIGGRFGVDNSNETKVPLLDATL</sequence>
<reference evidence="2" key="1">
    <citation type="submission" date="2021-01" db="EMBL/GenBank/DDBJ databases">
        <authorList>
            <person name="Corre E."/>
            <person name="Pelletier E."/>
            <person name="Niang G."/>
            <person name="Scheremetjew M."/>
            <person name="Finn R."/>
            <person name="Kale V."/>
            <person name="Holt S."/>
            <person name="Cochrane G."/>
            <person name="Meng A."/>
            <person name="Brown T."/>
            <person name="Cohen L."/>
        </authorList>
    </citation>
    <scope>NUCLEOTIDE SEQUENCE</scope>
    <source>
        <strain evidence="2">B650</strain>
    </source>
</reference>
<evidence type="ECO:0000313" key="2">
    <source>
        <dbReference type="EMBL" id="CAD9571943.1"/>
    </source>
</evidence>
<accession>A0A7S2P2C9</accession>
<gene>
    <name evidence="2" type="ORF">LDAN0321_LOCUS7685</name>
</gene>
<dbReference type="EMBL" id="HBGY01012102">
    <property type="protein sequence ID" value="CAD9571943.1"/>
    <property type="molecule type" value="Transcribed_RNA"/>
</dbReference>
<feature type="region of interest" description="Disordered" evidence="1">
    <location>
        <begin position="183"/>
        <end position="222"/>
    </location>
</feature>
<feature type="region of interest" description="Disordered" evidence="1">
    <location>
        <begin position="109"/>
        <end position="133"/>
    </location>
</feature>
<proteinExistence type="predicted"/>
<name>A0A7S2P2C9_9STRA</name>
<feature type="compositionally biased region" description="Low complexity" evidence="1">
    <location>
        <begin position="109"/>
        <end position="118"/>
    </location>
</feature>